<dbReference type="GO" id="GO:0003959">
    <property type="term" value="F:NADPH dehydrogenase activity"/>
    <property type="evidence" value="ECO:0007669"/>
    <property type="project" value="TreeGrafter"/>
</dbReference>
<dbReference type="EMBL" id="KV722552">
    <property type="protein sequence ID" value="OCH85978.1"/>
    <property type="molecule type" value="Genomic_DNA"/>
</dbReference>
<dbReference type="Gene3D" id="3.20.20.70">
    <property type="entry name" value="Aldolase class I"/>
    <property type="match status" value="1"/>
</dbReference>
<dbReference type="OrthoDB" id="276546at2759"/>
<dbReference type="GO" id="GO:0010181">
    <property type="term" value="F:FMN binding"/>
    <property type="evidence" value="ECO:0007669"/>
    <property type="project" value="InterPro"/>
</dbReference>
<feature type="domain" description="NADH:flavin oxidoreductase/NADH oxidase N-terminal" evidence="1">
    <location>
        <begin position="7"/>
        <end position="337"/>
    </location>
</feature>
<dbReference type="CDD" id="cd02933">
    <property type="entry name" value="OYE_like_FMN"/>
    <property type="match status" value="1"/>
</dbReference>
<accession>A0A8E2DKN1</accession>
<dbReference type="InterPro" id="IPR001155">
    <property type="entry name" value="OxRdtase_FMN_N"/>
</dbReference>
<protein>
    <submittedName>
        <fullName evidence="2">FMN-linked oxidoreductase</fullName>
    </submittedName>
</protein>
<evidence type="ECO:0000313" key="3">
    <source>
        <dbReference type="Proteomes" id="UP000250043"/>
    </source>
</evidence>
<evidence type="ECO:0000313" key="2">
    <source>
        <dbReference type="EMBL" id="OCH85978.1"/>
    </source>
</evidence>
<dbReference type="FunFam" id="3.20.20.70:FF:000138">
    <property type="entry name" value="NADPH dehydrogenase 1"/>
    <property type="match status" value="1"/>
</dbReference>
<dbReference type="InterPro" id="IPR045247">
    <property type="entry name" value="Oye-like"/>
</dbReference>
<gene>
    <name evidence="2" type="ORF">OBBRIDRAFT_838530</name>
</gene>
<keyword evidence="3" id="KW-1185">Reference proteome</keyword>
<dbReference type="Pfam" id="PF00724">
    <property type="entry name" value="Oxidored_FMN"/>
    <property type="match status" value="1"/>
</dbReference>
<evidence type="ECO:0000259" key="1">
    <source>
        <dbReference type="Pfam" id="PF00724"/>
    </source>
</evidence>
<sequence>MSSPPALFQPVKVGELTLTHHIVLPPLTRCRANKAHVMPEFAAEYYAQRAVESGTLLIAEATAVFAQTAGFLHVPGIWADNQIAAWKRVTEAVHAKGSFIFLQLWAGGRVNDPDVLNAEDPSFVYVGVSDVKLSTRSVAPRPLTTPEIKERIAAFATAAYNAVHRAGFDGVEVHGANGCLIDEFTQDVTNRRTDEYGGSIENRSRFALEVVSAVVDAVGARKTGLRLSPWGEFWEMRMDDPVPQFSHLVERLRKQHPDLAYLHLIEPRTTGDRDREVRQGESNDFIRAIWAPRPVISAGGFTRETAIEHAEKTGDLIAIGRAFISNPDLPRRLRENISITKWDRSTFYTFEDPKGYIDYPFAD</sequence>
<name>A0A8E2DKN1_9APHY</name>
<reference evidence="2 3" key="1">
    <citation type="submission" date="2016-07" db="EMBL/GenBank/DDBJ databases">
        <title>Draft genome of the white-rot fungus Obba rivulosa 3A-2.</title>
        <authorList>
            <consortium name="DOE Joint Genome Institute"/>
            <person name="Miettinen O."/>
            <person name="Riley R."/>
            <person name="Acob R."/>
            <person name="Barry K."/>
            <person name="Cullen D."/>
            <person name="De Vries R."/>
            <person name="Hainaut M."/>
            <person name="Hatakka A."/>
            <person name="Henrissat B."/>
            <person name="Hilden K."/>
            <person name="Kuo R."/>
            <person name="Labutti K."/>
            <person name="Lipzen A."/>
            <person name="Makela M.R."/>
            <person name="Sandor L."/>
            <person name="Spatafora J.W."/>
            <person name="Grigoriev I.V."/>
            <person name="Hibbett D.S."/>
        </authorList>
    </citation>
    <scope>NUCLEOTIDE SEQUENCE [LARGE SCALE GENOMIC DNA]</scope>
    <source>
        <strain evidence="2 3">3A-2</strain>
    </source>
</reference>
<proteinExistence type="predicted"/>
<dbReference type="InterPro" id="IPR013785">
    <property type="entry name" value="Aldolase_TIM"/>
</dbReference>
<dbReference type="PANTHER" id="PTHR22893:SF91">
    <property type="entry name" value="NADPH DEHYDROGENASE 2-RELATED"/>
    <property type="match status" value="1"/>
</dbReference>
<organism evidence="2 3">
    <name type="scientific">Obba rivulosa</name>
    <dbReference type="NCBI Taxonomy" id="1052685"/>
    <lineage>
        <taxon>Eukaryota</taxon>
        <taxon>Fungi</taxon>
        <taxon>Dikarya</taxon>
        <taxon>Basidiomycota</taxon>
        <taxon>Agaricomycotina</taxon>
        <taxon>Agaricomycetes</taxon>
        <taxon>Polyporales</taxon>
        <taxon>Gelatoporiaceae</taxon>
        <taxon>Obba</taxon>
    </lineage>
</organism>
<dbReference type="Proteomes" id="UP000250043">
    <property type="component" value="Unassembled WGS sequence"/>
</dbReference>
<dbReference type="SUPFAM" id="SSF51395">
    <property type="entry name" value="FMN-linked oxidoreductases"/>
    <property type="match status" value="1"/>
</dbReference>
<dbReference type="AlphaFoldDB" id="A0A8E2DKN1"/>
<dbReference type="PANTHER" id="PTHR22893">
    <property type="entry name" value="NADH OXIDOREDUCTASE-RELATED"/>
    <property type="match status" value="1"/>
</dbReference>